<dbReference type="RefSeq" id="WP_113616205.1">
    <property type="nucleotide sequence ID" value="NZ_QFFJ01000001.1"/>
</dbReference>
<evidence type="ECO:0000313" key="3">
    <source>
        <dbReference type="EMBL" id="RBL93608.1"/>
    </source>
</evidence>
<dbReference type="Pfam" id="PF13568">
    <property type="entry name" value="OMP_b-brl_2"/>
    <property type="match status" value="1"/>
</dbReference>
<reference evidence="3 4" key="1">
    <citation type="submission" date="2018-05" db="EMBL/GenBank/DDBJ databases">
        <title>Chitinophaga sp. K3CV102501T nov., isolated from isolated from a monsoon evergreen broad-leaved forest soil.</title>
        <authorList>
            <person name="Lv Y."/>
        </authorList>
    </citation>
    <scope>NUCLEOTIDE SEQUENCE [LARGE SCALE GENOMIC DNA]</scope>
    <source>
        <strain evidence="3 4">GDMCC 1.1325</strain>
    </source>
</reference>
<dbReference type="InterPro" id="IPR025665">
    <property type="entry name" value="Beta-barrel_OMP_2"/>
</dbReference>
<comment type="caution">
    <text evidence="3">The sequence shown here is derived from an EMBL/GenBank/DDBJ whole genome shotgun (WGS) entry which is preliminary data.</text>
</comment>
<gene>
    <name evidence="3" type="ORF">DF182_13945</name>
</gene>
<evidence type="ECO:0000256" key="1">
    <source>
        <dbReference type="SAM" id="SignalP"/>
    </source>
</evidence>
<organism evidence="3 4">
    <name type="scientific">Chitinophaga flava</name>
    <dbReference type="NCBI Taxonomy" id="2259036"/>
    <lineage>
        <taxon>Bacteria</taxon>
        <taxon>Pseudomonadati</taxon>
        <taxon>Bacteroidota</taxon>
        <taxon>Chitinophagia</taxon>
        <taxon>Chitinophagales</taxon>
        <taxon>Chitinophagaceae</taxon>
        <taxon>Chitinophaga</taxon>
    </lineage>
</organism>
<protein>
    <submittedName>
        <fullName evidence="3">PorT family protein</fullName>
    </submittedName>
</protein>
<feature type="signal peptide" evidence="1">
    <location>
        <begin position="1"/>
        <end position="20"/>
    </location>
</feature>
<accession>A0A365Y5K6</accession>
<keyword evidence="1" id="KW-0732">Signal</keyword>
<evidence type="ECO:0000313" key="4">
    <source>
        <dbReference type="Proteomes" id="UP000253410"/>
    </source>
</evidence>
<feature type="domain" description="Outer membrane protein beta-barrel" evidence="2">
    <location>
        <begin position="19"/>
        <end position="215"/>
    </location>
</feature>
<dbReference type="EMBL" id="QFFJ01000001">
    <property type="protein sequence ID" value="RBL93608.1"/>
    <property type="molecule type" value="Genomic_DNA"/>
</dbReference>
<dbReference type="AlphaFoldDB" id="A0A365Y5K6"/>
<dbReference type="OrthoDB" id="1011748at2"/>
<sequence>MKKHVLLIAVALVGSLSTFAQVKFGVKAGLNVANASVKEDDKKVDGLKSMTGFHVGVIADISLAENFALQPGLLYSKKGFKFQEKETSGEAFAGLKMTTSMNYLEIPINFLYKTELGSGKFFGGFGPYVALGLGGKTKYSGLVGIGTGIIGADSDEKVKFDGKKYPVDGTADEKAAYEKDSHFKALDAGANFTVGYELRNGLQFGVNYALGLTNNAVEDKSSHKNRYFGVSVGFLFGGKSGKK</sequence>
<proteinExistence type="predicted"/>
<name>A0A365Y5K6_9BACT</name>
<keyword evidence="4" id="KW-1185">Reference proteome</keyword>
<dbReference type="Proteomes" id="UP000253410">
    <property type="component" value="Unassembled WGS sequence"/>
</dbReference>
<evidence type="ECO:0000259" key="2">
    <source>
        <dbReference type="Pfam" id="PF13568"/>
    </source>
</evidence>
<feature type="chain" id="PRO_5016858404" evidence="1">
    <location>
        <begin position="21"/>
        <end position="243"/>
    </location>
</feature>